<organism evidence="1 2">
    <name type="scientific">Clonostachys rhizophaga</name>
    <dbReference type="NCBI Taxonomy" id="160324"/>
    <lineage>
        <taxon>Eukaryota</taxon>
        <taxon>Fungi</taxon>
        <taxon>Dikarya</taxon>
        <taxon>Ascomycota</taxon>
        <taxon>Pezizomycotina</taxon>
        <taxon>Sordariomycetes</taxon>
        <taxon>Hypocreomycetidae</taxon>
        <taxon>Hypocreales</taxon>
        <taxon>Bionectriaceae</taxon>
        <taxon>Clonostachys</taxon>
    </lineage>
</organism>
<evidence type="ECO:0000313" key="1">
    <source>
        <dbReference type="EMBL" id="CAH0025891.1"/>
    </source>
</evidence>
<comment type="caution">
    <text evidence="1">The sequence shown here is derived from an EMBL/GenBank/DDBJ whole genome shotgun (WGS) entry which is preliminary data.</text>
</comment>
<evidence type="ECO:0000313" key="2">
    <source>
        <dbReference type="Proteomes" id="UP000696573"/>
    </source>
</evidence>
<accession>A0A9N9VLY7</accession>
<name>A0A9N9VLY7_9HYPO</name>
<sequence length="337" mass="36439">MDLNNDPTIPLLRATRAAPASPAPFKLSAPQLFAIYLFCVTRLLRALLLVAWPALGLASFEIPATGPAFMMASLLASRDLVLGALLWTADRGSRRETSRALLFNLLVDSMDTFILIFSAACDWHDNRSPLPEIVTVAVLAILEHLTLYSMSEDDCPDYQGHGGGNVYVAYGGAANYAYGLQVSEDKQRRVDAWLTELRAAEDQMPPQQYRPASTIVAESNVPRRAVHPAHEPRPRITILGGRGINRRAVHARPLAPHRRPRTQPPVQQLNVGDPALDVPVLAPVQPGELNPPVQDLPVVAGAINDKAEPLLQDGLGQRPVQAVGRLGGVLEGDLVAG</sequence>
<protein>
    <submittedName>
        <fullName evidence="1">Uncharacterized protein</fullName>
    </submittedName>
</protein>
<dbReference type="OrthoDB" id="4160064at2759"/>
<dbReference type="Proteomes" id="UP000696573">
    <property type="component" value="Unassembled WGS sequence"/>
</dbReference>
<dbReference type="AlphaFoldDB" id="A0A9N9VLY7"/>
<gene>
    <name evidence="1" type="ORF">CRHIZ90672A_00016379</name>
</gene>
<proteinExistence type="predicted"/>
<reference evidence="1" key="1">
    <citation type="submission" date="2021-10" db="EMBL/GenBank/DDBJ databases">
        <authorList>
            <person name="Piombo E."/>
        </authorList>
    </citation>
    <scope>NUCLEOTIDE SEQUENCE</scope>
</reference>
<dbReference type="EMBL" id="CABFNQ020000716">
    <property type="protein sequence ID" value="CAH0025891.1"/>
    <property type="molecule type" value="Genomic_DNA"/>
</dbReference>
<keyword evidence="2" id="KW-1185">Reference proteome</keyword>